<evidence type="ECO:0000313" key="2">
    <source>
        <dbReference type="Proteomes" id="UP000012118"/>
    </source>
</evidence>
<organism evidence="1 2">
    <name type="scientific">Leptospira weilii str. UI 13098</name>
    <dbReference type="NCBI Taxonomy" id="1088542"/>
    <lineage>
        <taxon>Bacteria</taxon>
        <taxon>Pseudomonadati</taxon>
        <taxon>Spirochaetota</taxon>
        <taxon>Spirochaetia</taxon>
        <taxon>Leptospirales</taxon>
        <taxon>Leptospiraceae</taxon>
        <taxon>Leptospira</taxon>
    </lineage>
</organism>
<keyword evidence="2" id="KW-1185">Reference proteome</keyword>
<dbReference type="Proteomes" id="UP000012118">
    <property type="component" value="Unassembled WGS sequence"/>
</dbReference>
<accession>M6QR57</accession>
<gene>
    <name evidence="1" type="ORF">LEP1GSC108_3284</name>
</gene>
<comment type="caution">
    <text evidence="1">The sequence shown here is derived from an EMBL/GenBank/DDBJ whole genome shotgun (WGS) entry which is preliminary data.</text>
</comment>
<proteinExistence type="predicted"/>
<dbReference type="AlphaFoldDB" id="M6QR57"/>
<dbReference type="EMBL" id="AHNU02000034">
    <property type="protein sequence ID" value="EMN91312.1"/>
    <property type="molecule type" value="Genomic_DNA"/>
</dbReference>
<sequence>MVLDMSVHERTENETLLLESRIEKIIDESIRHNPQDLISNLAEEFYKWSNELLTKKSA</sequence>
<reference evidence="1 2" key="1">
    <citation type="submission" date="2013-01" db="EMBL/GenBank/DDBJ databases">
        <authorList>
            <person name="Harkins D.M."/>
            <person name="Durkin A.S."/>
            <person name="Brinkac L.M."/>
            <person name="Haft D.H."/>
            <person name="Selengut J.D."/>
            <person name="Sanka R."/>
            <person name="DePew J."/>
            <person name="Purushe J."/>
            <person name="Chanthongthip A."/>
            <person name="Lattana O."/>
            <person name="Phetsouvanh R."/>
            <person name="Newton P.N."/>
            <person name="Vinetz J.M."/>
            <person name="Sutton G.G."/>
            <person name="Nierman W.C."/>
            <person name="Fouts D.E."/>
        </authorList>
    </citation>
    <scope>NUCLEOTIDE SEQUENCE [LARGE SCALE GENOMIC DNA]</scope>
    <source>
        <strain evidence="1 2">UI 13098</strain>
    </source>
</reference>
<name>M6QR57_9LEPT</name>
<protein>
    <submittedName>
        <fullName evidence="1">Uncharacterized protein</fullName>
    </submittedName>
</protein>
<evidence type="ECO:0000313" key="1">
    <source>
        <dbReference type="EMBL" id="EMN91312.1"/>
    </source>
</evidence>